<sequence>MENNKRRNVTMNKYLIFYIILLFLSSCNKVITGRVDKIQYTPWKGGNVLMYKISFCKDGKMDSTYLIGNRIYVKGTYNSFYFEVGDSINIKLGLTEYQNKFISIHKLVKRGNTFVEKRTKTIGSSINRVDIPPLLPTAYNNDDNTVIINNFFNQWFQYNKLKISSPIVFYVNIDTIGRTHIHHIYNDDPKIIDCITKGVDKLPLFTPASNNGVKVNIITSYELKYTLSKLSI</sequence>
<evidence type="ECO:0000313" key="1">
    <source>
        <dbReference type="EMBL" id="EIY47920.1"/>
    </source>
</evidence>
<evidence type="ECO:0000313" key="2">
    <source>
        <dbReference type="Proteomes" id="UP000003089"/>
    </source>
</evidence>
<dbReference type="EMBL" id="AGXS01000020">
    <property type="protein sequence ID" value="EIY47920.1"/>
    <property type="molecule type" value="Genomic_DNA"/>
</dbReference>
<accession>I8XAN3</accession>
<comment type="caution">
    <text evidence="1">The sequence shown here is derived from an EMBL/GenBank/DDBJ whole genome shotgun (WGS) entry which is preliminary data.</text>
</comment>
<protein>
    <recommendedName>
        <fullName evidence="3">TonB C-terminal domain-containing protein</fullName>
    </recommendedName>
</protein>
<proteinExistence type="predicted"/>
<dbReference type="AlphaFoldDB" id="I8XAN3"/>
<reference evidence="1 2" key="1">
    <citation type="submission" date="2012-02" db="EMBL/GenBank/DDBJ databases">
        <title>The Genome Sequence of Bacteroides nordii CL02T12C05.</title>
        <authorList>
            <consortium name="The Broad Institute Genome Sequencing Platform"/>
            <person name="Earl A."/>
            <person name="Ward D."/>
            <person name="Feldgarden M."/>
            <person name="Gevers D."/>
            <person name="Zitomersky N.L."/>
            <person name="Coyne M.J."/>
            <person name="Comstock L.E."/>
            <person name="Young S.K."/>
            <person name="Zeng Q."/>
            <person name="Gargeya S."/>
            <person name="Fitzgerald M."/>
            <person name="Haas B."/>
            <person name="Abouelleil A."/>
            <person name="Alvarado L."/>
            <person name="Arachchi H.M."/>
            <person name="Berlin A."/>
            <person name="Chapman S.B."/>
            <person name="Gearin G."/>
            <person name="Goldberg J."/>
            <person name="Griggs A."/>
            <person name="Gujja S."/>
            <person name="Hansen M."/>
            <person name="Heiman D."/>
            <person name="Howarth C."/>
            <person name="Larimer J."/>
            <person name="Lui A."/>
            <person name="MacDonald P.J.P."/>
            <person name="McCowen C."/>
            <person name="Montmayeur A."/>
            <person name="Murphy C."/>
            <person name="Neiman D."/>
            <person name="Pearson M."/>
            <person name="Priest M."/>
            <person name="Roberts A."/>
            <person name="Saif S."/>
            <person name="Shea T."/>
            <person name="Sisk P."/>
            <person name="Stolte C."/>
            <person name="Sykes S."/>
            <person name="Wortman J."/>
            <person name="Nusbaum C."/>
            <person name="Birren B."/>
        </authorList>
    </citation>
    <scope>NUCLEOTIDE SEQUENCE [LARGE SCALE GENOMIC DNA]</scope>
    <source>
        <strain evidence="1 2">CL02T12C05</strain>
    </source>
</reference>
<dbReference type="PROSITE" id="PS51257">
    <property type="entry name" value="PROKAR_LIPOPROTEIN"/>
    <property type="match status" value="1"/>
</dbReference>
<gene>
    <name evidence="1" type="ORF">HMPREF1068_02999</name>
</gene>
<evidence type="ECO:0008006" key="3">
    <source>
        <dbReference type="Google" id="ProtNLM"/>
    </source>
</evidence>
<dbReference type="HOGENOM" id="CLU_1192877_0_0_10"/>
<dbReference type="STRING" id="997884.HMPREF1068_02999"/>
<keyword evidence="2" id="KW-1185">Reference proteome</keyword>
<dbReference type="Proteomes" id="UP000003089">
    <property type="component" value="Unassembled WGS sequence"/>
</dbReference>
<dbReference type="PATRIC" id="fig|997884.3.peg.3078"/>
<organism evidence="1 2">
    <name type="scientific">Bacteroides nordii CL02T12C05</name>
    <dbReference type="NCBI Taxonomy" id="997884"/>
    <lineage>
        <taxon>Bacteria</taxon>
        <taxon>Pseudomonadati</taxon>
        <taxon>Bacteroidota</taxon>
        <taxon>Bacteroidia</taxon>
        <taxon>Bacteroidales</taxon>
        <taxon>Bacteroidaceae</taxon>
        <taxon>Bacteroides</taxon>
    </lineage>
</organism>
<name>I8XAN3_9BACE</name>